<comment type="caution">
    <text evidence="2">The sequence shown here is derived from an EMBL/GenBank/DDBJ whole genome shotgun (WGS) entry which is preliminary data.</text>
</comment>
<dbReference type="EMBL" id="CAKOGP040000668">
    <property type="protein sequence ID" value="CAJ1937900.1"/>
    <property type="molecule type" value="Genomic_DNA"/>
</dbReference>
<dbReference type="PANTHER" id="PTHR43617:SF34">
    <property type="entry name" value="PUTATIVE-RELATED"/>
    <property type="match status" value="1"/>
</dbReference>
<evidence type="ECO:0000313" key="3">
    <source>
        <dbReference type="Proteomes" id="UP001295423"/>
    </source>
</evidence>
<organism evidence="2 3">
    <name type="scientific">Cylindrotheca closterium</name>
    <dbReference type="NCBI Taxonomy" id="2856"/>
    <lineage>
        <taxon>Eukaryota</taxon>
        <taxon>Sar</taxon>
        <taxon>Stramenopiles</taxon>
        <taxon>Ochrophyta</taxon>
        <taxon>Bacillariophyta</taxon>
        <taxon>Bacillariophyceae</taxon>
        <taxon>Bacillariophycidae</taxon>
        <taxon>Bacillariales</taxon>
        <taxon>Bacillariaceae</taxon>
        <taxon>Cylindrotheca</taxon>
    </lineage>
</organism>
<dbReference type="PANTHER" id="PTHR43617">
    <property type="entry name" value="L-AMINO ACID N-ACETYLTRANSFERASE"/>
    <property type="match status" value="1"/>
</dbReference>
<dbReference type="Gene3D" id="3.40.630.30">
    <property type="match status" value="1"/>
</dbReference>
<name>A0AAD2CL45_9STRA</name>
<evidence type="ECO:0000313" key="2">
    <source>
        <dbReference type="EMBL" id="CAJ1937900.1"/>
    </source>
</evidence>
<dbReference type="AlphaFoldDB" id="A0AAD2CL45"/>
<keyword evidence="3" id="KW-1185">Reference proteome</keyword>
<dbReference type="InterPro" id="IPR016181">
    <property type="entry name" value="Acyl_CoA_acyltransferase"/>
</dbReference>
<dbReference type="Pfam" id="PF00583">
    <property type="entry name" value="Acetyltransf_1"/>
    <property type="match status" value="1"/>
</dbReference>
<evidence type="ECO:0000259" key="1">
    <source>
        <dbReference type="PROSITE" id="PS51186"/>
    </source>
</evidence>
<protein>
    <recommendedName>
        <fullName evidence="1">N-acetyltransferase domain-containing protein</fullName>
    </recommendedName>
</protein>
<feature type="domain" description="N-acetyltransferase" evidence="1">
    <location>
        <begin position="149"/>
        <end position="315"/>
    </location>
</feature>
<dbReference type="GO" id="GO:0016747">
    <property type="term" value="F:acyltransferase activity, transferring groups other than amino-acyl groups"/>
    <property type="evidence" value="ECO:0007669"/>
    <property type="project" value="InterPro"/>
</dbReference>
<dbReference type="InterPro" id="IPR000182">
    <property type="entry name" value="GNAT_dom"/>
</dbReference>
<dbReference type="SUPFAM" id="SSF55729">
    <property type="entry name" value="Acyl-CoA N-acyltransferases (Nat)"/>
    <property type="match status" value="1"/>
</dbReference>
<dbReference type="Proteomes" id="UP001295423">
    <property type="component" value="Unassembled WGS sequence"/>
</dbReference>
<dbReference type="InterPro" id="IPR050276">
    <property type="entry name" value="MshD_Acetyltransferase"/>
</dbReference>
<reference evidence="2" key="1">
    <citation type="submission" date="2023-08" db="EMBL/GenBank/DDBJ databases">
        <authorList>
            <person name="Audoor S."/>
            <person name="Bilcke G."/>
        </authorList>
    </citation>
    <scope>NUCLEOTIDE SEQUENCE</scope>
</reference>
<dbReference type="PROSITE" id="PS51186">
    <property type="entry name" value="GNAT"/>
    <property type="match status" value="1"/>
</dbReference>
<accession>A0AAD2CL45</accession>
<proteinExistence type="predicted"/>
<sequence>MKLYRYKSVHLIASIVAAFSLIGLSDSLVISPPFGNQGISIASNNHQNDDSEESQLIRNNQLSQSRRRSVRIRSTSEDDISDVAQILASSLLEQESDGIMGGFKAQIELLKTKAGVESLLRSRIHAIDTAKRLQFPHWEYSSEEVSEAVGLRYVWSNNDSFRKKIEQAAKLSNEPHIWKDHNFAYAPGCVRWLQHKMFTAVDAHSGEIVGFCEVAMLSKPSAFEEECEIDGDDYAPTIMNLATAPEHRRKGIATRLMRSASRFVQKEWKESTELSLYVEQDNEPAIALYQNLGFGSQQAVERNDNQQFYMAKPLAIPSYA</sequence>
<gene>
    <name evidence="2" type="ORF">CYCCA115_LOCUS5874</name>
</gene>
<dbReference type="CDD" id="cd04301">
    <property type="entry name" value="NAT_SF"/>
    <property type="match status" value="1"/>
</dbReference>